<dbReference type="EMBL" id="JBHSGT010000065">
    <property type="protein sequence ID" value="MFC4711124.1"/>
    <property type="molecule type" value="Genomic_DNA"/>
</dbReference>
<proteinExistence type="predicted"/>
<accession>A0ABV9M6X1</accession>
<protein>
    <submittedName>
        <fullName evidence="1">Uncharacterized protein</fullName>
    </submittedName>
</protein>
<organism evidence="1 2">
    <name type="scientific">Enterococcus eurekensis</name>
    <dbReference type="NCBI Taxonomy" id="1159753"/>
    <lineage>
        <taxon>Bacteria</taxon>
        <taxon>Bacillati</taxon>
        <taxon>Bacillota</taxon>
        <taxon>Bacilli</taxon>
        <taxon>Lactobacillales</taxon>
        <taxon>Enterococcaceae</taxon>
        <taxon>Enterococcus</taxon>
    </lineage>
</organism>
<comment type="caution">
    <text evidence="1">The sequence shown here is derived from an EMBL/GenBank/DDBJ whole genome shotgun (WGS) entry which is preliminary data.</text>
</comment>
<name>A0ABV9M6X1_9ENTE</name>
<dbReference type="RefSeq" id="WP_379967417.1">
    <property type="nucleotide sequence ID" value="NZ_JBHSGT010000065.1"/>
</dbReference>
<evidence type="ECO:0000313" key="2">
    <source>
        <dbReference type="Proteomes" id="UP001596026"/>
    </source>
</evidence>
<keyword evidence="2" id="KW-1185">Reference proteome</keyword>
<gene>
    <name evidence="1" type="ORF">ACFO3L_10990</name>
</gene>
<sequence>MQKMLPNICSNNTGSVVCTRDDSYAKINPPYELLTASHHRIQLNVTTILA</sequence>
<reference evidence="2" key="1">
    <citation type="journal article" date="2019" name="Int. J. Syst. Evol. Microbiol.">
        <title>The Global Catalogue of Microorganisms (GCM) 10K type strain sequencing project: providing services to taxonomists for standard genome sequencing and annotation.</title>
        <authorList>
            <consortium name="The Broad Institute Genomics Platform"/>
            <consortium name="The Broad Institute Genome Sequencing Center for Infectious Disease"/>
            <person name="Wu L."/>
            <person name="Ma J."/>
        </authorList>
    </citation>
    <scope>NUCLEOTIDE SEQUENCE [LARGE SCALE GENOMIC DNA]</scope>
    <source>
        <strain evidence="2">CGMCC 1.19061</strain>
    </source>
</reference>
<evidence type="ECO:0000313" key="1">
    <source>
        <dbReference type="EMBL" id="MFC4711124.1"/>
    </source>
</evidence>
<dbReference type="Proteomes" id="UP001596026">
    <property type="component" value="Unassembled WGS sequence"/>
</dbReference>